<proteinExistence type="predicted"/>
<reference evidence="1 2" key="1">
    <citation type="journal article" date="2021" name="Front. Genet.">
        <title>Chromosome-Level Genome Assembly Reveals Significant Gene Expansion in the Toll and IMD Signaling Pathways of Dendrolimus kikuchii.</title>
        <authorList>
            <person name="Zhou J."/>
            <person name="Wu P."/>
            <person name="Xiong Z."/>
            <person name="Liu N."/>
            <person name="Zhao N."/>
            <person name="Ji M."/>
            <person name="Qiu Y."/>
            <person name="Yang B."/>
        </authorList>
    </citation>
    <scope>NUCLEOTIDE SEQUENCE [LARGE SCALE GENOMIC DNA]</scope>
    <source>
        <strain evidence="1">Ann1</strain>
    </source>
</reference>
<sequence length="339" mass="38147">MEDLKKLRAARGYVKSALSRIFTFLENALEIQTTSNSILKAKQKRLEQLFNEFENYNKEILFYDEGDNGNSEEIEEKYFNALEILNERINTNSEADTGNCSTFKAKLPTIHIPSFTGKYNSCTLMAYQLDRNATVDSTIAEFLSYLDKRALALEYVQSSSSSDKIHNPKVAINMTTTFGSRSCLYCKSSEHKLYTCSDFKLLATSDKLHFAKDNRLCKVCLNAHQGKCKYHFRCKLCRQAHNTLLHEEVLPSQPTVSLISNASSNKVLLPTVKVKLYSKSGQEVRIKAILDSASQISIATSKLIDVLGITPTKLAPELGLFSILCTWTKKGPLSSLEYL</sequence>
<evidence type="ECO:0000313" key="1">
    <source>
        <dbReference type="EMBL" id="KAJ0171404.1"/>
    </source>
</evidence>
<dbReference type="Proteomes" id="UP000824533">
    <property type="component" value="Linkage Group LG24"/>
</dbReference>
<organism evidence="1 2">
    <name type="scientific">Dendrolimus kikuchii</name>
    <dbReference type="NCBI Taxonomy" id="765133"/>
    <lineage>
        <taxon>Eukaryota</taxon>
        <taxon>Metazoa</taxon>
        <taxon>Ecdysozoa</taxon>
        <taxon>Arthropoda</taxon>
        <taxon>Hexapoda</taxon>
        <taxon>Insecta</taxon>
        <taxon>Pterygota</taxon>
        <taxon>Neoptera</taxon>
        <taxon>Endopterygota</taxon>
        <taxon>Lepidoptera</taxon>
        <taxon>Glossata</taxon>
        <taxon>Ditrysia</taxon>
        <taxon>Bombycoidea</taxon>
        <taxon>Lasiocampidae</taxon>
        <taxon>Dendrolimus</taxon>
    </lineage>
</organism>
<dbReference type="EMBL" id="CM034410">
    <property type="protein sequence ID" value="KAJ0171404.1"/>
    <property type="molecule type" value="Genomic_DNA"/>
</dbReference>
<keyword evidence="2" id="KW-1185">Reference proteome</keyword>
<gene>
    <name evidence="1" type="ORF">K1T71_012954</name>
</gene>
<protein>
    <submittedName>
        <fullName evidence="1">Uncharacterized protein</fullName>
    </submittedName>
</protein>
<name>A0ACC1CIJ1_9NEOP</name>
<accession>A0ACC1CIJ1</accession>
<comment type="caution">
    <text evidence="1">The sequence shown here is derived from an EMBL/GenBank/DDBJ whole genome shotgun (WGS) entry which is preliminary data.</text>
</comment>
<evidence type="ECO:0000313" key="2">
    <source>
        <dbReference type="Proteomes" id="UP000824533"/>
    </source>
</evidence>